<evidence type="ECO:0000313" key="1">
    <source>
        <dbReference type="EMBL" id="SLN72255.1"/>
    </source>
</evidence>
<sequence length="259" mass="27440">MIRLLYAVLVAAVLMAAAVGVLALRLVAGPVPGGVSADRNDCIVMLHGLARTDASLMLMQAALENAGYLVVNEGYPSTAAPIEDLVTTLPAQVEKCGDRRVNFVTHSMGGILARAWLSETRPEQMGRVVQLAPPNAGSELVDTLTPYAAFTWLNGPAARQLGTAPENLPASLPPPDYDIGVIAGRVSLNPIYSSMISGPDDGKVAVSSTRVSGMTDHITLPVTHTFLMNNPLVVAEVLHFLETGQFDRQMTYARAALPL</sequence>
<dbReference type="GO" id="GO:0016787">
    <property type="term" value="F:hydrolase activity"/>
    <property type="evidence" value="ECO:0007669"/>
    <property type="project" value="UniProtKB-KW"/>
</dbReference>
<dbReference type="RefSeq" id="WP_234992294.1">
    <property type="nucleotide sequence ID" value="NZ_FWFZ01000026.1"/>
</dbReference>
<name>A0A1Y5TZ65_9RHOB</name>
<gene>
    <name evidence="1" type="ORF">ROA7023_03587</name>
</gene>
<protein>
    <submittedName>
        <fullName evidence="1">Alpha/beta hydrolase family protein</fullName>
    </submittedName>
</protein>
<evidence type="ECO:0000313" key="2">
    <source>
        <dbReference type="Proteomes" id="UP000193900"/>
    </source>
</evidence>
<proteinExistence type="predicted"/>
<dbReference type="SUPFAM" id="SSF53474">
    <property type="entry name" value="alpha/beta-Hydrolases"/>
    <property type="match status" value="1"/>
</dbReference>
<organism evidence="1 2">
    <name type="scientific">Roseisalinus antarcticus</name>
    <dbReference type="NCBI Taxonomy" id="254357"/>
    <lineage>
        <taxon>Bacteria</taxon>
        <taxon>Pseudomonadati</taxon>
        <taxon>Pseudomonadota</taxon>
        <taxon>Alphaproteobacteria</taxon>
        <taxon>Rhodobacterales</taxon>
        <taxon>Roseobacteraceae</taxon>
        <taxon>Roseisalinus</taxon>
    </lineage>
</organism>
<reference evidence="1 2" key="1">
    <citation type="submission" date="2017-03" db="EMBL/GenBank/DDBJ databases">
        <authorList>
            <person name="Afonso C.L."/>
            <person name="Miller P.J."/>
            <person name="Scott M.A."/>
            <person name="Spackman E."/>
            <person name="Goraichik I."/>
            <person name="Dimitrov K.M."/>
            <person name="Suarez D.L."/>
            <person name="Swayne D.E."/>
        </authorList>
    </citation>
    <scope>NUCLEOTIDE SEQUENCE [LARGE SCALE GENOMIC DNA]</scope>
    <source>
        <strain evidence="1 2">CECT 7023</strain>
    </source>
</reference>
<dbReference type="Proteomes" id="UP000193900">
    <property type="component" value="Unassembled WGS sequence"/>
</dbReference>
<dbReference type="PANTHER" id="PTHR37946">
    <property type="entry name" value="SLL1969 PROTEIN"/>
    <property type="match status" value="1"/>
</dbReference>
<dbReference type="Gene3D" id="3.40.50.1820">
    <property type="entry name" value="alpha/beta hydrolase"/>
    <property type="match status" value="1"/>
</dbReference>
<dbReference type="PANTHER" id="PTHR37946:SF1">
    <property type="entry name" value="SLL1969 PROTEIN"/>
    <property type="match status" value="1"/>
</dbReference>
<keyword evidence="1" id="KW-0378">Hydrolase</keyword>
<keyword evidence="2" id="KW-1185">Reference proteome</keyword>
<accession>A0A1Y5TZ65</accession>
<dbReference type="AlphaFoldDB" id="A0A1Y5TZ65"/>
<dbReference type="EMBL" id="FWFZ01000026">
    <property type="protein sequence ID" value="SLN72255.1"/>
    <property type="molecule type" value="Genomic_DNA"/>
</dbReference>
<dbReference type="InterPro" id="IPR029058">
    <property type="entry name" value="AB_hydrolase_fold"/>
</dbReference>